<feature type="compositionally biased region" description="Polar residues" evidence="3">
    <location>
        <begin position="173"/>
        <end position="191"/>
    </location>
</feature>
<dbReference type="Gene3D" id="3.30.70.330">
    <property type="match status" value="1"/>
</dbReference>
<accession>A0AAJ6ZFV5</accession>
<reference evidence="5" key="1">
    <citation type="submission" date="2025-08" db="UniProtKB">
        <authorList>
            <consortium name="RefSeq"/>
        </authorList>
    </citation>
    <scope>IDENTIFICATION</scope>
</reference>
<organism evidence="5">
    <name type="scientific">Papilio xuthus</name>
    <name type="common">Asian swallowtail butterfly</name>
    <dbReference type="NCBI Taxonomy" id="66420"/>
    <lineage>
        <taxon>Eukaryota</taxon>
        <taxon>Metazoa</taxon>
        <taxon>Ecdysozoa</taxon>
        <taxon>Arthropoda</taxon>
        <taxon>Hexapoda</taxon>
        <taxon>Insecta</taxon>
        <taxon>Pterygota</taxon>
        <taxon>Neoptera</taxon>
        <taxon>Endopterygota</taxon>
        <taxon>Lepidoptera</taxon>
        <taxon>Glossata</taxon>
        <taxon>Ditrysia</taxon>
        <taxon>Papilionoidea</taxon>
        <taxon>Papilionidae</taxon>
        <taxon>Papilioninae</taxon>
        <taxon>Papilio</taxon>
    </lineage>
</organism>
<dbReference type="PANTHER" id="PTHR16105:SF2">
    <property type="entry name" value="RNA-BINDING PROTEIN 41"/>
    <property type="match status" value="1"/>
</dbReference>
<proteinExistence type="predicted"/>
<evidence type="ECO:0000256" key="2">
    <source>
        <dbReference type="PROSITE-ProRule" id="PRU00176"/>
    </source>
</evidence>
<feature type="region of interest" description="Disordered" evidence="3">
    <location>
        <begin position="168"/>
        <end position="196"/>
    </location>
</feature>
<dbReference type="SMART" id="SM00360">
    <property type="entry name" value="RRM"/>
    <property type="match status" value="1"/>
</dbReference>
<dbReference type="GO" id="GO:0097157">
    <property type="term" value="F:pre-mRNA intronic binding"/>
    <property type="evidence" value="ECO:0007669"/>
    <property type="project" value="TreeGrafter"/>
</dbReference>
<evidence type="ECO:0000313" key="5">
    <source>
        <dbReference type="RefSeq" id="XP_013171642.1"/>
    </source>
</evidence>
<dbReference type="KEGG" id="pxu:106120762"/>
<name>A0AAJ6ZFV5_PAPXU</name>
<dbReference type="SUPFAM" id="SSF54928">
    <property type="entry name" value="RNA-binding domain, RBD"/>
    <property type="match status" value="1"/>
</dbReference>
<dbReference type="GO" id="GO:0005689">
    <property type="term" value="C:U12-type spliceosomal complex"/>
    <property type="evidence" value="ECO:0007669"/>
    <property type="project" value="TreeGrafter"/>
</dbReference>
<dbReference type="InterPro" id="IPR035979">
    <property type="entry name" value="RBD_domain_sf"/>
</dbReference>
<evidence type="ECO:0000256" key="1">
    <source>
        <dbReference type="ARBA" id="ARBA00022884"/>
    </source>
</evidence>
<dbReference type="InterPro" id="IPR045164">
    <property type="entry name" value="RBM41/RNPC3"/>
</dbReference>
<dbReference type="Pfam" id="PF00076">
    <property type="entry name" value="RRM_1"/>
    <property type="match status" value="1"/>
</dbReference>
<dbReference type="GO" id="GO:0000398">
    <property type="term" value="P:mRNA splicing, via spliceosome"/>
    <property type="evidence" value="ECO:0007669"/>
    <property type="project" value="TreeGrafter"/>
</dbReference>
<gene>
    <name evidence="5" type="primary">LOC106120762</name>
</gene>
<feature type="compositionally biased region" description="Polar residues" evidence="3">
    <location>
        <begin position="92"/>
        <end position="105"/>
    </location>
</feature>
<dbReference type="GeneID" id="106120762"/>
<dbReference type="GO" id="GO:0030626">
    <property type="term" value="F:U12 snRNA binding"/>
    <property type="evidence" value="ECO:0007669"/>
    <property type="project" value="TreeGrafter"/>
</dbReference>
<feature type="region of interest" description="Disordered" evidence="3">
    <location>
        <begin position="92"/>
        <end position="123"/>
    </location>
</feature>
<dbReference type="InterPro" id="IPR012677">
    <property type="entry name" value="Nucleotide-bd_a/b_plait_sf"/>
</dbReference>
<feature type="domain" description="RRM" evidence="4">
    <location>
        <begin position="298"/>
        <end position="376"/>
    </location>
</feature>
<dbReference type="PROSITE" id="PS50102">
    <property type="entry name" value="RRM"/>
    <property type="match status" value="1"/>
</dbReference>
<dbReference type="AlphaFoldDB" id="A0AAJ6ZFV5"/>
<evidence type="ECO:0000256" key="3">
    <source>
        <dbReference type="SAM" id="MobiDB-lite"/>
    </source>
</evidence>
<protein>
    <submittedName>
        <fullName evidence="5">RNA-binding protein 41-like</fullName>
    </submittedName>
</protein>
<feature type="compositionally biased region" description="Basic and acidic residues" evidence="3">
    <location>
        <begin position="106"/>
        <end position="116"/>
    </location>
</feature>
<dbReference type="InterPro" id="IPR000504">
    <property type="entry name" value="RRM_dom"/>
</dbReference>
<sequence length="385" mass="44256">MCSELPKEFEKNTEVLPFTKYGLSSLKDFSKAEKDIQHLEWLKKVGLSNEEVKLYQENEAGLLDQRKKIESTVLKSKLDEIYNKINNFLAFGSSNQNNDAPSTSKSKNEQIQEPKLKRPLQFYPEGHPMHELKEIEEDLFGHLRNDNIMPITKRRKLLRRLERKKEKIMGHQKQLQLVPTQNEAQPSTSKPGSLWDVKDIPERLPECSTSKEIPKITSKDRIIGPKEQTMYTIKDNKILRLEPMQKDKDEAGNEFRAVDIVMPVNPAEEQLLEGTKMNLEDIKAIERFKDYEPGIPSKVLYLKNISPAVSQERLSLLFNQFLLDNGGPIDLRLLTGRMRGQAFVTFQSENLAIKALDEVNGTILSGQPIIAQFGRNSNRIQDDNR</sequence>
<dbReference type="Proteomes" id="UP000694872">
    <property type="component" value="Unplaced"/>
</dbReference>
<dbReference type="PANTHER" id="PTHR16105">
    <property type="entry name" value="RNA-BINDING REGION-CONTAINING PROTEIN 3"/>
    <property type="match status" value="1"/>
</dbReference>
<keyword evidence="1 2" id="KW-0694">RNA-binding</keyword>
<evidence type="ECO:0000259" key="4">
    <source>
        <dbReference type="PROSITE" id="PS50102"/>
    </source>
</evidence>
<dbReference type="RefSeq" id="XP_013171642.1">
    <property type="nucleotide sequence ID" value="XM_013316188.1"/>
</dbReference>